<feature type="transmembrane region" description="Helical" evidence="5">
    <location>
        <begin position="274"/>
        <end position="295"/>
    </location>
</feature>
<dbReference type="AlphaFoldDB" id="A0AAW0BHT3"/>
<comment type="subcellular location">
    <subcellularLocation>
        <location evidence="1">Membrane</location>
        <topology evidence="1">Multi-pass membrane protein</topology>
    </subcellularLocation>
</comment>
<dbReference type="EMBL" id="JAYKXP010000117">
    <property type="protein sequence ID" value="KAK7025326.1"/>
    <property type="molecule type" value="Genomic_DNA"/>
</dbReference>
<feature type="transmembrane region" description="Helical" evidence="5">
    <location>
        <begin position="196"/>
        <end position="215"/>
    </location>
</feature>
<dbReference type="InterPro" id="IPR036259">
    <property type="entry name" value="MFS_trans_sf"/>
</dbReference>
<evidence type="ECO:0000256" key="2">
    <source>
        <dbReference type="ARBA" id="ARBA00022692"/>
    </source>
</evidence>
<feature type="transmembrane region" description="Helical" evidence="5">
    <location>
        <begin position="126"/>
        <end position="145"/>
    </location>
</feature>
<dbReference type="GO" id="GO:0016020">
    <property type="term" value="C:membrane"/>
    <property type="evidence" value="ECO:0007669"/>
    <property type="project" value="UniProtKB-SubCell"/>
</dbReference>
<feature type="transmembrane region" description="Helical" evidence="5">
    <location>
        <begin position="81"/>
        <end position="106"/>
    </location>
</feature>
<dbReference type="Proteomes" id="UP001383192">
    <property type="component" value="Unassembled WGS sequence"/>
</dbReference>
<dbReference type="Gene3D" id="1.20.1720.10">
    <property type="entry name" value="Multidrug resistance protein D"/>
    <property type="match status" value="1"/>
</dbReference>
<dbReference type="GO" id="GO:0022857">
    <property type="term" value="F:transmembrane transporter activity"/>
    <property type="evidence" value="ECO:0007669"/>
    <property type="project" value="InterPro"/>
</dbReference>
<evidence type="ECO:0000256" key="3">
    <source>
        <dbReference type="ARBA" id="ARBA00022989"/>
    </source>
</evidence>
<feature type="transmembrane region" description="Helical" evidence="5">
    <location>
        <begin position="15"/>
        <end position="38"/>
    </location>
</feature>
<dbReference type="SUPFAM" id="SSF103473">
    <property type="entry name" value="MFS general substrate transporter"/>
    <property type="match status" value="1"/>
</dbReference>
<feature type="transmembrane region" description="Helical" evidence="5">
    <location>
        <begin position="327"/>
        <end position="347"/>
    </location>
</feature>
<evidence type="ECO:0000259" key="6">
    <source>
        <dbReference type="PROSITE" id="PS50850"/>
    </source>
</evidence>
<evidence type="ECO:0000313" key="7">
    <source>
        <dbReference type="EMBL" id="KAK7025326.1"/>
    </source>
</evidence>
<sequence>MPKIFDVKSYEKTDYSFLAACGATVLNIFLNGALVVILPTIGKDLHMSEHELQWPLERLRPNLRMPPPSLRQARRYPRSTATALAPTSASLIIFVALTGIGAAANTPTAIGIFSNHFEPGEMRNRAITALGAGQGLGYVVGLILGGFLSQTTFGWRVIFYIQGGLAAVFVVLGALYVPQDRNERRYGKGWKTPWVAPLFALSILILVGFVLWEGYREKNDKSVIMPLSIWMEPKTKLKPMIGLVSLAWASFNSLSYFLTLYLQQINMLDQVSTAIRLVPVALSGLVVNLVTGSLLGYISGRVLLSVGLLGSVAAPIIFALMDVNANYWTSTFFVAVLVSFAEVAYTVGNLQATVVFDEDSQALAGGIFNVATRLGTSFGLSLTTSISTAVSRVYRERHPECDEQSPEVLMPGFRAGGGWACLVLAVGSLVVAFFGMRDVGVIGDVKTKGRIRLEDDAVEDGTLG</sequence>
<feature type="transmembrane region" description="Helical" evidence="5">
    <location>
        <begin position="157"/>
        <end position="176"/>
    </location>
</feature>
<evidence type="ECO:0000256" key="4">
    <source>
        <dbReference type="ARBA" id="ARBA00023136"/>
    </source>
</evidence>
<dbReference type="PANTHER" id="PTHR42718:SF10">
    <property type="entry name" value="TRANSPORTER, PUTATIVE (AFU_ORTHOLOGUE AFUA_8G06760)-RELATED"/>
    <property type="match status" value="1"/>
</dbReference>
<dbReference type="Pfam" id="PF07690">
    <property type="entry name" value="MFS_1"/>
    <property type="match status" value="1"/>
</dbReference>
<evidence type="ECO:0000313" key="8">
    <source>
        <dbReference type="Proteomes" id="UP001383192"/>
    </source>
</evidence>
<organism evidence="7 8">
    <name type="scientific">Paramarasmius palmivorus</name>
    <dbReference type="NCBI Taxonomy" id="297713"/>
    <lineage>
        <taxon>Eukaryota</taxon>
        <taxon>Fungi</taxon>
        <taxon>Dikarya</taxon>
        <taxon>Basidiomycota</taxon>
        <taxon>Agaricomycotina</taxon>
        <taxon>Agaricomycetes</taxon>
        <taxon>Agaricomycetidae</taxon>
        <taxon>Agaricales</taxon>
        <taxon>Marasmiineae</taxon>
        <taxon>Marasmiaceae</taxon>
        <taxon>Paramarasmius</taxon>
    </lineage>
</organism>
<keyword evidence="4 5" id="KW-0472">Membrane</keyword>
<dbReference type="Gene3D" id="1.20.1250.20">
    <property type="entry name" value="MFS general substrate transporter like domains"/>
    <property type="match status" value="1"/>
</dbReference>
<keyword evidence="8" id="KW-1185">Reference proteome</keyword>
<dbReference type="InterPro" id="IPR020846">
    <property type="entry name" value="MFS_dom"/>
</dbReference>
<dbReference type="PROSITE" id="PS50850">
    <property type="entry name" value="MFS"/>
    <property type="match status" value="1"/>
</dbReference>
<comment type="caution">
    <text evidence="7">The sequence shown here is derived from an EMBL/GenBank/DDBJ whole genome shotgun (WGS) entry which is preliminary data.</text>
</comment>
<proteinExistence type="predicted"/>
<gene>
    <name evidence="7" type="ORF">VNI00_016108</name>
</gene>
<feature type="transmembrane region" description="Helical" evidence="5">
    <location>
        <begin position="417"/>
        <end position="436"/>
    </location>
</feature>
<keyword evidence="3 5" id="KW-1133">Transmembrane helix</keyword>
<feature type="domain" description="Major facilitator superfamily (MFS) profile" evidence="6">
    <location>
        <begin position="1"/>
        <end position="440"/>
    </location>
</feature>
<accession>A0AAW0BHT3</accession>
<evidence type="ECO:0000256" key="5">
    <source>
        <dbReference type="SAM" id="Phobius"/>
    </source>
</evidence>
<feature type="transmembrane region" description="Helical" evidence="5">
    <location>
        <begin position="240"/>
        <end position="262"/>
    </location>
</feature>
<name>A0AAW0BHT3_9AGAR</name>
<reference evidence="7 8" key="1">
    <citation type="submission" date="2024-01" db="EMBL/GenBank/DDBJ databases">
        <title>A draft genome for a cacao thread blight-causing isolate of Paramarasmius palmivorus.</title>
        <authorList>
            <person name="Baruah I.K."/>
            <person name="Bukari Y."/>
            <person name="Amoako-Attah I."/>
            <person name="Meinhardt L.W."/>
            <person name="Bailey B.A."/>
            <person name="Cohen S.P."/>
        </authorList>
    </citation>
    <scope>NUCLEOTIDE SEQUENCE [LARGE SCALE GENOMIC DNA]</scope>
    <source>
        <strain evidence="7 8">GH-12</strain>
    </source>
</reference>
<dbReference type="PANTHER" id="PTHR42718">
    <property type="entry name" value="MAJOR FACILITATOR SUPERFAMILY MULTIDRUG TRANSPORTER MFSC"/>
    <property type="match status" value="1"/>
</dbReference>
<evidence type="ECO:0000256" key="1">
    <source>
        <dbReference type="ARBA" id="ARBA00004141"/>
    </source>
</evidence>
<dbReference type="InterPro" id="IPR011701">
    <property type="entry name" value="MFS"/>
</dbReference>
<keyword evidence="2 5" id="KW-0812">Transmembrane</keyword>
<protein>
    <recommendedName>
        <fullName evidence="6">Major facilitator superfamily (MFS) profile domain-containing protein</fullName>
    </recommendedName>
</protein>
<feature type="transmembrane region" description="Helical" evidence="5">
    <location>
        <begin position="302"/>
        <end position="321"/>
    </location>
</feature>